<accession>A0A9E8MX45</accession>
<protein>
    <submittedName>
        <fullName evidence="1">Uncharacterized protein</fullName>
    </submittedName>
</protein>
<gene>
    <name evidence="1" type="ORF">N7U66_18835</name>
</gene>
<keyword evidence="2" id="KW-1185">Reference proteome</keyword>
<proteinExistence type="predicted"/>
<reference evidence="1" key="1">
    <citation type="submission" date="2022-11" db="EMBL/GenBank/DDBJ databases">
        <title>Lacinutrix neustonica HL-RS19T sp. nov., isolated from the surface microlayer sample of brackish Lake Shihwa.</title>
        <authorList>
            <person name="Choi J.Y."/>
            <person name="Hwang C.Y."/>
        </authorList>
    </citation>
    <scope>NUCLEOTIDE SEQUENCE</scope>
    <source>
        <strain evidence="1">HL-RS19</strain>
    </source>
</reference>
<dbReference type="EMBL" id="CP113088">
    <property type="protein sequence ID" value="WAC01890.1"/>
    <property type="molecule type" value="Genomic_DNA"/>
</dbReference>
<organism evidence="1 2">
    <name type="scientific">Lacinutrix neustonica</name>
    <dbReference type="NCBI Taxonomy" id="2980107"/>
    <lineage>
        <taxon>Bacteria</taxon>
        <taxon>Pseudomonadati</taxon>
        <taxon>Bacteroidota</taxon>
        <taxon>Flavobacteriia</taxon>
        <taxon>Flavobacteriales</taxon>
        <taxon>Flavobacteriaceae</taxon>
        <taxon>Lacinutrix</taxon>
    </lineage>
</organism>
<dbReference type="KEGG" id="lnu:N7U66_18835"/>
<evidence type="ECO:0000313" key="2">
    <source>
        <dbReference type="Proteomes" id="UP001164705"/>
    </source>
</evidence>
<sequence length="243" mass="26926">MAYDATYVVYGASGYGVMYRLLNHKQSFFASQNTLIINGNIPASIPTTEIPMGAGLYYYLHDQDSNRWFEYGLPVEVAVNTSCLSCSLENMWQAFVSESLFIAGRYFLPVEDVVILITGEDFDGVQSSRAVAAGFILVDLIPGATAIKAIKLVKYGDEALELATVAIRYIDNIYREQTIIIENVLNGIELLTNNTRRGNFGEIVVDVDIYEKGYESLNRTPGITNLNDTAIHSNGIDNIIRNP</sequence>
<dbReference type="Proteomes" id="UP001164705">
    <property type="component" value="Chromosome"/>
</dbReference>
<dbReference type="AlphaFoldDB" id="A0A9E8MX45"/>
<evidence type="ECO:0000313" key="1">
    <source>
        <dbReference type="EMBL" id="WAC01890.1"/>
    </source>
</evidence>
<name>A0A9E8MX45_9FLAO</name>
<dbReference type="RefSeq" id="WP_267676488.1">
    <property type="nucleotide sequence ID" value="NZ_CP113088.1"/>
</dbReference>